<feature type="domain" description="ZP" evidence="13">
    <location>
        <begin position="9"/>
        <end position="308"/>
    </location>
</feature>
<keyword evidence="3" id="KW-0964">Secreted</keyword>
<keyword evidence="2" id="KW-1003">Cell membrane</keyword>
<evidence type="ECO:0000256" key="11">
    <source>
        <dbReference type="ARBA" id="ARBA00023279"/>
    </source>
</evidence>
<evidence type="ECO:0000256" key="5">
    <source>
        <dbReference type="ARBA" id="ARBA00022685"/>
    </source>
</evidence>
<proteinExistence type="predicted"/>
<reference evidence="14 15" key="1">
    <citation type="submission" date="2019-01" db="EMBL/GenBank/DDBJ databases">
        <title>Draft Genome and Complete Hox-Cluster Characterization of the Sterlet Sturgeon (Acipenser ruthenus).</title>
        <authorList>
            <person name="Wei Q."/>
        </authorList>
    </citation>
    <scope>NUCLEOTIDE SEQUENCE [LARGE SCALE GENOMIC DNA]</scope>
    <source>
        <strain evidence="14">WHYD16114868_AA</strain>
        <tissue evidence="14">Blood</tissue>
    </source>
</reference>
<dbReference type="GO" id="GO:0060468">
    <property type="term" value="P:prevention of polyspermy"/>
    <property type="evidence" value="ECO:0007669"/>
    <property type="project" value="TreeGrafter"/>
</dbReference>
<dbReference type="AlphaFoldDB" id="A0A444UV31"/>
<evidence type="ECO:0000256" key="4">
    <source>
        <dbReference type="ARBA" id="ARBA00022530"/>
    </source>
</evidence>
<name>A0A444UV31_ACIRT</name>
<keyword evidence="5" id="KW-0165">Cleavage on pair of basic residues</keyword>
<dbReference type="GO" id="GO:0007339">
    <property type="term" value="P:binding of sperm to zona pellucida"/>
    <property type="evidence" value="ECO:0007669"/>
    <property type="project" value="TreeGrafter"/>
</dbReference>
<evidence type="ECO:0000256" key="7">
    <source>
        <dbReference type="ARBA" id="ARBA00022989"/>
    </source>
</evidence>
<evidence type="ECO:0000256" key="2">
    <source>
        <dbReference type="ARBA" id="ARBA00022475"/>
    </source>
</evidence>
<evidence type="ECO:0000256" key="3">
    <source>
        <dbReference type="ARBA" id="ARBA00022525"/>
    </source>
</evidence>
<evidence type="ECO:0000256" key="12">
    <source>
        <dbReference type="ARBA" id="ARBA00024183"/>
    </source>
</evidence>
<keyword evidence="7" id="KW-1133">Transmembrane helix</keyword>
<dbReference type="GO" id="GO:0005886">
    <property type="term" value="C:plasma membrane"/>
    <property type="evidence" value="ECO:0007669"/>
    <property type="project" value="UniProtKB-SubCell"/>
</dbReference>
<accession>A0A444UV31</accession>
<dbReference type="InterPro" id="IPR042235">
    <property type="entry name" value="ZP-C_dom"/>
</dbReference>
<dbReference type="InterPro" id="IPR051148">
    <property type="entry name" value="Zona_Pellucida_Domain_gp"/>
</dbReference>
<dbReference type="InterPro" id="IPR017977">
    <property type="entry name" value="ZP_dom_CS"/>
</dbReference>
<keyword evidence="11" id="KW-0278">Fertilization</keyword>
<dbReference type="Proteomes" id="UP000289886">
    <property type="component" value="Unassembled WGS sequence"/>
</dbReference>
<keyword evidence="10" id="KW-0325">Glycoprotein</keyword>
<dbReference type="GO" id="GO:0032190">
    <property type="term" value="F:acrosin binding"/>
    <property type="evidence" value="ECO:0007669"/>
    <property type="project" value="TreeGrafter"/>
</dbReference>
<evidence type="ECO:0000256" key="9">
    <source>
        <dbReference type="ARBA" id="ARBA00023157"/>
    </source>
</evidence>
<evidence type="ECO:0000313" key="14">
    <source>
        <dbReference type="EMBL" id="RXM92022.1"/>
    </source>
</evidence>
<keyword evidence="15" id="KW-1185">Reference proteome</keyword>
<dbReference type="GO" id="GO:0035805">
    <property type="term" value="C:egg coat"/>
    <property type="evidence" value="ECO:0007669"/>
    <property type="project" value="UniProtKB-SubCell"/>
</dbReference>
<keyword evidence="8" id="KW-0472">Membrane</keyword>
<keyword evidence="4" id="KW-0272">Extracellular matrix</keyword>
<dbReference type="EMBL" id="SCEB01007176">
    <property type="protein sequence ID" value="RXM92022.1"/>
    <property type="molecule type" value="Genomic_DNA"/>
</dbReference>
<dbReference type="PANTHER" id="PTHR23343">
    <property type="entry name" value="ZONA PELLUCIDA SPERM-BINDING PROTEIN"/>
    <property type="match status" value="1"/>
</dbReference>
<evidence type="ECO:0000256" key="10">
    <source>
        <dbReference type="ARBA" id="ARBA00023180"/>
    </source>
</evidence>
<evidence type="ECO:0000256" key="1">
    <source>
        <dbReference type="ARBA" id="ARBA00004251"/>
    </source>
</evidence>
<dbReference type="PROSITE" id="PS00682">
    <property type="entry name" value="ZP_1"/>
    <property type="match status" value="2"/>
</dbReference>
<comment type="caution">
    <text evidence="14">The sequence shown here is derived from an EMBL/GenBank/DDBJ whole genome shotgun (WGS) entry which is preliminary data.</text>
</comment>
<dbReference type="SMART" id="SM00241">
    <property type="entry name" value="ZP"/>
    <property type="match status" value="2"/>
</dbReference>
<gene>
    <name evidence="14" type="ORF">EOD39_20571</name>
</gene>
<evidence type="ECO:0000259" key="13">
    <source>
        <dbReference type="PROSITE" id="PS51034"/>
    </source>
</evidence>
<dbReference type="Gene3D" id="2.60.40.3210">
    <property type="entry name" value="Zona pellucida, ZP-N domain"/>
    <property type="match status" value="1"/>
</dbReference>
<feature type="domain" description="ZP" evidence="13">
    <location>
        <begin position="316"/>
        <end position="519"/>
    </location>
</feature>
<dbReference type="InterPro" id="IPR001507">
    <property type="entry name" value="ZP_dom"/>
</dbReference>
<dbReference type="PANTHER" id="PTHR23343:SF31">
    <property type="entry name" value="ZONA PELLUCIDA SPERM-BINDING PROTEIN 4"/>
    <property type="match status" value="1"/>
</dbReference>
<dbReference type="GO" id="GO:0035804">
    <property type="term" value="F:structural constituent of egg coat"/>
    <property type="evidence" value="ECO:0007669"/>
    <property type="project" value="TreeGrafter"/>
</dbReference>
<dbReference type="Pfam" id="PF00100">
    <property type="entry name" value="Zona_pellucida"/>
    <property type="match status" value="2"/>
</dbReference>
<dbReference type="Gene3D" id="2.60.40.4100">
    <property type="entry name" value="Zona pellucida, ZP-C domain"/>
    <property type="match status" value="2"/>
</dbReference>
<keyword evidence="9" id="KW-1015">Disulfide bond</keyword>
<comment type="subcellular location">
    <subcellularLocation>
        <location evidence="1">Cell membrane</location>
        <topology evidence="1">Single-pass type I membrane protein</topology>
    </subcellularLocation>
    <subcellularLocation>
        <location evidence="12">Zona pellucida</location>
    </subcellularLocation>
</comment>
<dbReference type="InterPro" id="IPR055355">
    <property type="entry name" value="ZP-C"/>
</dbReference>
<organism evidence="14 15">
    <name type="scientific">Acipenser ruthenus</name>
    <name type="common">Sterlet sturgeon</name>
    <dbReference type="NCBI Taxonomy" id="7906"/>
    <lineage>
        <taxon>Eukaryota</taxon>
        <taxon>Metazoa</taxon>
        <taxon>Chordata</taxon>
        <taxon>Craniata</taxon>
        <taxon>Vertebrata</taxon>
        <taxon>Euteleostomi</taxon>
        <taxon>Actinopterygii</taxon>
        <taxon>Chondrostei</taxon>
        <taxon>Acipenseriformes</taxon>
        <taxon>Acipenseridae</taxon>
        <taxon>Acipenser</taxon>
    </lineage>
</organism>
<sequence>MVKCLFTGACARLGVWLLITGVTVFRVQAQRLRSRDAGVPVTCSDGYMEVAVTPSEFGGTTITFNIRDIQEAHGLFLGEVEYCNFCNLFQRNGSDVVYENLMSAFIDVRTGPGGSITRDSTYKLLLQCRYAGNKSVPLQAVVYTIAPPPPVAAQGPLRVELRIAREQSYGSYYTSLDYPVTYVLREPVYVEVRILERTDTNIVLTLDDCWATSTPSPLGKPQWNLLVDGCPYRDDNYLTSLVPVDAATSRLPNPTHYKRFVLKMFAFVNPFSRQALKEMIYIHCSAAVCYPSVMDSCVKRCIAKNIQEAHGLFLGEVEYCNFCNLFQRNGSDVVYENLMSAFIDVRTGPGGSITRDSTYKLLLQCRYAGNKSVPLQAVVYTIAPPPPVAAQGPLRVELRIAREQSYGSYYTSLDYPVTYVLREPVYVEVRILERTDTNIVLTLDDCWATSTPSPLGKPQWNLLVDGCPYRDDNYLTSLVPVDAATSRLPNPTHYKRFVLKMFTFVDPVSRRALKEMVGF</sequence>
<evidence type="ECO:0000313" key="15">
    <source>
        <dbReference type="Proteomes" id="UP000289886"/>
    </source>
</evidence>
<protein>
    <submittedName>
        <fullName evidence="14">Zona pellucida sperm-binding protein 4</fullName>
    </submittedName>
</protein>
<evidence type="ECO:0000256" key="6">
    <source>
        <dbReference type="ARBA" id="ARBA00022692"/>
    </source>
</evidence>
<evidence type="ECO:0000256" key="8">
    <source>
        <dbReference type="ARBA" id="ARBA00023136"/>
    </source>
</evidence>
<keyword evidence="6" id="KW-0812">Transmembrane</keyword>
<dbReference type="PROSITE" id="PS51034">
    <property type="entry name" value="ZP_2"/>
    <property type="match status" value="2"/>
</dbReference>